<keyword evidence="3" id="KW-0964">Secreted</keyword>
<keyword evidence="5" id="KW-0677">Repeat</keyword>
<dbReference type="PRINTS" id="PR00313">
    <property type="entry name" value="CABNDNGRPT"/>
</dbReference>
<dbReference type="InterPro" id="IPR011049">
    <property type="entry name" value="Serralysin-like_metalloprot_C"/>
</dbReference>
<evidence type="ECO:0000256" key="6">
    <source>
        <dbReference type="ARBA" id="ARBA00023026"/>
    </source>
</evidence>
<sequence length="521" mass="55463">MTLSASSNIFTIGHSLVGLEMPHMMNSMGRGGVTDYQVIIGAPLRVSWESSGASFAQGKDSRKALATGDYDAVIMTEAIPLDSHLKWSGTVQNALRFANLAYSANPDVQTYIYETWHGFDFHKGNLRDWRAGLDSFGPKWESILDGVNEALPADAKPMLMIPAGQAMANLYDAIAAGQVPGVTSIRQFFVDDIHLNINGNYFVTMVHQATLYGENPDGLPERTFSPWGSYPAVNPALADALQKVAWETVNEYDRDGVNDNGAGPAPVDPEPVDPSPAEPEPVDPKPVDPAPVQPTPTGAIRGNDQNNILEGGGGNDRIFGFGGNDTIYGKGGADEMHGGLGNDLYFVNERGDRTIERTNEGYDEVRSAIDWTLAANTEALFLRGTADLDGIGNALGNRLVGNNGANTLSGMAGSDVLRGGGGNDRLIGGYGNDTLSGDSGQDTLDGGAGNDVYTGGAGRDVFIFLSGRDIVKDFQVGFDTAELIGDGRMTWQNSNQGLVMRHDQGTVTFEGLGMEDVSFIL</sequence>
<accession>A0A4Y5SRX6</accession>
<keyword evidence="4" id="KW-0800">Toxin</keyword>
<dbReference type="GO" id="GO:0016020">
    <property type="term" value="C:membrane"/>
    <property type="evidence" value="ECO:0007669"/>
    <property type="project" value="UniProtKB-SubCell"/>
</dbReference>
<gene>
    <name evidence="9" type="ORF">E4191_19060</name>
</gene>
<name>A0A4Y5SRX6_9RHOB</name>
<comment type="subcellular location">
    <subcellularLocation>
        <location evidence="1">Membrane</location>
    </subcellularLocation>
    <subcellularLocation>
        <location evidence="2">Secreted</location>
    </subcellularLocation>
</comment>
<dbReference type="InterPro" id="IPR003995">
    <property type="entry name" value="RTX_toxin_determinant-A"/>
</dbReference>
<dbReference type="PRINTS" id="PR01488">
    <property type="entry name" value="RTXTOXINA"/>
</dbReference>
<dbReference type="GO" id="GO:0005509">
    <property type="term" value="F:calcium ion binding"/>
    <property type="evidence" value="ECO:0007669"/>
    <property type="project" value="InterPro"/>
</dbReference>
<feature type="region of interest" description="Disordered" evidence="8">
    <location>
        <begin position="253"/>
        <end position="314"/>
    </location>
</feature>
<geneLocation type="plasmid" evidence="9 10">
    <name>unnamed2</name>
</geneLocation>
<dbReference type="InterPro" id="IPR018511">
    <property type="entry name" value="Hemolysin-typ_Ca-bd_CS"/>
</dbReference>
<evidence type="ECO:0000256" key="8">
    <source>
        <dbReference type="SAM" id="MobiDB-lite"/>
    </source>
</evidence>
<evidence type="ECO:0000313" key="9">
    <source>
        <dbReference type="EMBL" id="QDA36221.1"/>
    </source>
</evidence>
<dbReference type="SUPFAM" id="SSF51120">
    <property type="entry name" value="beta-Roll"/>
    <property type="match status" value="2"/>
</dbReference>
<dbReference type="GO" id="GO:0090729">
    <property type="term" value="F:toxin activity"/>
    <property type="evidence" value="ECO:0007669"/>
    <property type="project" value="UniProtKB-KW"/>
</dbReference>
<dbReference type="PANTHER" id="PTHR38340:SF1">
    <property type="entry name" value="S-LAYER PROTEIN"/>
    <property type="match status" value="1"/>
</dbReference>
<dbReference type="RefSeq" id="WP_139615994.1">
    <property type="nucleotide sequence ID" value="NZ_CP040762.1"/>
</dbReference>
<evidence type="ECO:0000256" key="5">
    <source>
        <dbReference type="ARBA" id="ARBA00022737"/>
    </source>
</evidence>
<dbReference type="InterPro" id="IPR001343">
    <property type="entry name" value="Hemolysn_Ca-bd"/>
</dbReference>
<keyword evidence="6" id="KW-0843">Virulence</keyword>
<evidence type="ECO:0000256" key="7">
    <source>
        <dbReference type="ARBA" id="ARBA00023136"/>
    </source>
</evidence>
<evidence type="ECO:0008006" key="11">
    <source>
        <dbReference type="Google" id="ProtNLM"/>
    </source>
</evidence>
<dbReference type="PROSITE" id="PS00330">
    <property type="entry name" value="HEMOLYSIN_CALCIUM"/>
    <property type="match status" value="1"/>
</dbReference>
<dbReference type="EMBL" id="CP040762">
    <property type="protein sequence ID" value="QDA36221.1"/>
    <property type="molecule type" value="Genomic_DNA"/>
</dbReference>
<dbReference type="Pfam" id="PF00353">
    <property type="entry name" value="HemolysinCabind"/>
    <property type="match status" value="3"/>
</dbReference>
<evidence type="ECO:0000313" key="10">
    <source>
        <dbReference type="Proteomes" id="UP000296374"/>
    </source>
</evidence>
<keyword evidence="9" id="KW-0614">Plasmid</keyword>
<evidence type="ECO:0000256" key="1">
    <source>
        <dbReference type="ARBA" id="ARBA00004370"/>
    </source>
</evidence>
<protein>
    <recommendedName>
        <fullName evidence="11">Calcium-binding protein</fullName>
    </recommendedName>
</protein>
<dbReference type="KEGG" id="plia:E4191_19060"/>
<dbReference type="GO" id="GO:0005576">
    <property type="term" value="C:extracellular region"/>
    <property type="evidence" value="ECO:0007669"/>
    <property type="project" value="UniProtKB-SubCell"/>
</dbReference>
<dbReference type="AlphaFoldDB" id="A0A4Y5SRX6"/>
<dbReference type="Gene3D" id="3.40.50.1110">
    <property type="entry name" value="SGNH hydrolase"/>
    <property type="match status" value="1"/>
</dbReference>
<organism evidence="9 10">
    <name type="scientific">Paracoccus liaowanqingii</name>
    <dbReference type="NCBI Taxonomy" id="2560053"/>
    <lineage>
        <taxon>Bacteria</taxon>
        <taxon>Pseudomonadati</taxon>
        <taxon>Pseudomonadota</taxon>
        <taxon>Alphaproteobacteria</taxon>
        <taxon>Rhodobacterales</taxon>
        <taxon>Paracoccaceae</taxon>
        <taxon>Paracoccus</taxon>
    </lineage>
</organism>
<dbReference type="GO" id="GO:0016788">
    <property type="term" value="F:hydrolase activity, acting on ester bonds"/>
    <property type="evidence" value="ECO:0007669"/>
    <property type="project" value="UniProtKB-ARBA"/>
</dbReference>
<dbReference type="PANTHER" id="PTHR38340">
    <property type="entry name" value="S-LAYER PROTEIN"/>
    <property type="match status" value="1"/>
</dbReference>
<dbReference type="InterPro" id="IPR050557">
    <property type="entry name" value="RTX_toxin/Mannuronan_C5-epim"/>
</dbReference>
<evidence type="ECO:0000256" key="2">
    <source>
        <dbReference type="ARBA" id="ARBA00004613"/>
    </source>
</evidence>
<evidence type="ECO:0000256" key="3">
    <source>
        <dbReference type="ARBA" id="ARBA00022525"/>
    </source>
</evidence>
<proteinExistence type="predicted"/>
<evidence type="ECO:0000256" key="4">
    <source>
        <dbReference type="ARBA" id="ARBA00022656"/>
    </source>
</evidence>
<dbReference type="Proteomes" id="UP000296374">
    <property type="component" value="Plasmid unnamed2"/>
</dbReference>
<dbReference type="InterPro" id="IPR036514">
    <property type="entry name" value="SGNH_hydro_sf"/>
</dbReference>
<keyword evidence="7" id="KW-0472">Membrane</keyword>
<feature type="compositionally biased region" description="Pro residues" evidence="8">
    <location>
        <begin position="266"/>
        <end position="279"/>
    </location>
</feature>
<dbReference type="Gene3D" id="2.150.10.10">
    <property type="entry name" value="Serralysin-like metalloprotease, C-terminal"/>
    <property type="match status" value="3"/>
</dbReference>
<reference evidence="10" key="1">
    <citation type="submission" date="2019-05" db="EMBL/GenBank/DDBJ databases">
        <title>Tamlana fucoidanivorans sp. nov., isolated from the surface of algae collected from Fujian province in China.</title>
        <authorList>
            <person name="Li J."/>
        </authorList>
    </citation>
    <scope>NUCLEOTIDE SEQUENCE [LARGE SCALE GENOMIC DNA]</scope>
    <source>
        <strain evidence="10">2251</strain>
        <plasmid evidence="10">unnamed2</plasmid>
    </source>
</reference>